<protein>
    <submittedName>
        <fullName evidence="1">Uncharacterized protein</fullName>
    </submittedName>
</protein>
<dbReference type="EMBL" id="MGHY01000026">
    <property type="protein sequence ID" value="OGM78863.1"/>
    <property type="molecule type" value="Genomic_DNA"/>
</dbReference>
<dbReference type="Proteomes" id="UP000178999">
    <property type="component" value="Unassembled WGS sequence"/>
</dbReference>
<dbReference type="AlphaFoldDB" id="A0A1F8CR91"/>
<evidence type="ECO:0000313" key="1">
    <source>
        <dbReference type="EMBL" id="OGM78863.1"/>
    </source>
</evidence>
<accession>A0A1F8CR91</accession>
<name>A0A1F8CR91_9BACT</name>
<sequence>MKNILVLIITFFVLAISMVKPLRAETICTQSYGQPVVCGASYPEEPVIVPAGIADINPRFIGFALIGVSLGLFVYSQKQKVEEVI</sequence>
<dbReference type="STRING" id="1802538.A2382_02315"/>
<organism evidence="1 2">
    <name type="scientific">Candidatus Woesebacteria bacterium RIFOXYB1_FULL_38_16</name>
    <dbReference type="NCBI Taxonomy" id="1802538"/>
    <lineage>
        <taxon>Bacteria</taxon>
        <taxon>Candidatus Woeseibacteriota</taxon>
    </lineage>
</organism>
<gene>
    <name evidence="1" type="ORF">A2382_02315</name>
</gene>
<proteinExistence type="predicted"/>
<reference evidence="1 2" key="1">
    <citation type="journal article" date="2016" name="Nat. Commun.">
        <title>Thousands of microbial genomes shed light on interconnected biogeochemical processes in an aquifer system.</title>
        <authorList>
            <person name="Anantharaman K."/>
            <person name="Brown C.T."/>
            <person name="Hug L.A."/>
            <person name="Sharon I."/>
            <person name="Castelle C.J."/>
            <person name="Probst A.J."/>
            <person name="Thomas B.C."/>
            <person name="Singh A."/>
            <person name="Wilkins M.J."/>
            <person name="Karaoz U."/>
            <person name="Brodie E.L."/>
            <person name="Williams K.H."/>
            <person name="Hubbard S.S."/>
            <person name="Banfield J.F."/>
        </authorList>
    </citation>
    <scope>NUCLEOTIDE SEQUENCE [LARGE SCALE GENOMIC DNA]</scope>
</reference>
<evidence type="ECO:0000313" key="2">
    <source>
        <dbReference type="Proteomes" id="UP000178999"/>
    </source>
</evidence>
<comment type="caution">
    <text evidence="1">The sequence shown here is derived from an EMBL/GenBank/DDBJ whole genome shotgun (WGS) entry which is preliminary data.</text>
</comment>